<reference evidence="1 2" key="1">
    <citation type="submission" date="2019-05" db="EMBL/GenBank/DDBJ databases">
        <title>Another draft genome of Portunus trituberculatus and its Hox gene families provides insights of decapod evolution.</title>
        <authorList>
            <person name="Jeong J.-H."/>
            <person name="Song I."/>
            <person name="Kim S."/>
            <person name="Choi T."/>
            <person name="Kim D."/>
            <person name="Ryu S."/>
            <person name="Kim W."/>
        </authorList>
    </citation>
    <scope>NUCLEOTIDE SEQUENCE [LARGE SCALE GENOMIC DNA]</scope>
    <source>
        <tissue evidence="1">Muscle</tissue>
    </source>
</reference>
<evidence type="ECO:0000313" key="1">
    <source>
        <dbReference type="EMBL" id="MPC13667.1"/>
    </source>
</evidence>
<gene>
    <name evidence="1" type="ORF">E2C01_006411</name>
</gene>
<evidence type="ECO:0000313" key="2">
    <source>
        <dbReference type="Proteomes" id="UP000324222"/>
    </source>
</evidence>
<proteinExistence type="predicted"/>
<comment type="caution">
    <text evidence="1">The sequence shown here is derived from an EMBL/GenBank/DDBJ whole genome shotgun (WGS) entry which is preliminary data.</text>
</comment>
<dbReference type="AlphaFoldDB" id="A0A5B7CV09"/>
<organism evidence="1 2">
    <name type="scientific">Portunus trituberculatus</name>
    <name type="common">Swimming crab</name>
    <name type="synonym">Neptunus trituberculatus</name>
    <dbReference type="NCBI Taxonomy" id="210409"/>
    <lineage>
        <taxon>Eukaryota</taxon>
        <taxon>Metazoa</taxon>
        <taxon>Ecdysozoa</taxon>
        <taxon>Arthropoda</taxon>
        <taxon>Crustacea</taxon>
        <taxon>Multicrustacea</taxon>
        <taxon>Malacostraca</taxon>
        <taxon>Eumalacostraca</taxon>
        <taxon>Eucarida</taxon>
        <taxon>Decapoda</taxon>
        <taxon>Pleocyemata</taxon>
        <taxon>Brachyura</taxon>
        <taxon>Eubrachyura</taxon>
        <taxon>Portunoidea</taxon>
        <taxon>Portunidae</taxon>
        <taxon>Portuninae</taxon>
        <taxon>Portunus</taxon>
    </lineage>
</organism>
<dbReference type="EMBL" id="VSRR010000298">
    <property type="protein sequence ID" value="MPC13667.1"/>
    <property type="molecule type" value="Genomic_DNA"/>
</dbReference>
<sequence>MAQPSKYPWKFSSEPTGTHPILEGVGHILTLAQAVDEVDQVQVGQLSIETFQLDIKVGYFCTVHLKIDACLCGGDGG</sequence>
<dbReference type="Proteomes" id="UP000324222">
    <property type="component" value="Unassembled WGS sequence"/>
</dbReference>
<protein>
    <submittedName>
        <fullName evidence="1">Uncharacterized protein</fullName>
    </submittedName>
</protein>
<accession>A0A5B7CV09</accession>
<keyword evidence="2" id="KW-1185">Reference proteome</keyword>
<name>A0A5B7CV09_PORTR</name>